<dbReference type="GO" id="GO:0043138">
    <property type="term" value="F:3'-5' DNA helicase activity"/>
    <property type="evidence" value="ECO:0007669"/>
    <property type="project" value="UniProtKB-EC"/>
</dbReference>
<sequence length="672" mass="75805">MKGVGNAKAALLASLGIYTVRDLVEHFPRRYEDRSQIKKISQLTDGNVESCRGTVLKVTANKTRRLTLTKIIIQDDSGRAELVFFNQPYLKTKYKVNMEVMVYGKVQTKFFPVQIMNPEIEILDEAGMPCAGTILPVYPANEAVSQRWLRNLIRQSLDFALQQPLESLPASLLLQYELLERKEALLQVHFPDNWEVLKKARERLAFEELYLLQCGLLYAKNAVKKDVLGIKHASDGSLVAQFEQRLPFQLTQGQRQALLEIKADMEEPLPMQRMVQGDVGSGKTVVAAIALVKTVENGYQGAMMVPTEILAEQHYQTLAAQLEDLGIKVALLTGSLAKGKRKELLQALQTGCVDIVLGTHALIQEDVCFHKLGLVITDEQHRFGVRQRAKLQAKGMMPDVLVMTATPIPRTMALTVYGDLDVSSIRQLPPGRKPIKTFVRGSDRRQLVYKFIADEIAKGRQAYIVCPLVDESEKIQAQSATQLYAELQETYFRHITCGLVHGKMKNLEKDEMMRRFYEGSIKVLIATTVIEVGVNVPNATIMVIEGAERFGLAQLHQLRGRIGRGEHQSYCILLSDNPNPESQERLQVMTNTSDGFALAEQDLLLRGPGHFFGEQQHGLPDLKIADIVNDLDLLLKARRAAYETVMQTDEFEKVRPYIAERFYHHFDQIFQC</sequence>
<evidence type="ECO:0000256" key="15">
    <source>
        <dbReference type="RuleBase" id="RU363016"/>
    </source>
</evidence>
<dbReference type="GO" id="GO:0006281">
    <property type="term" value="P:DNA repair"/>
    <property type="evidence" value="ECO:0007669"/>
    <property type="project" value="UniProtKB-UniRule"/>
</dbReference>
<dbReference type="SMART" id="SM00490">
    <property type="entry name" value="HELICc"/>
    <property type="match status" value="1"/>
</dbReference>
<keyword evidence="7 15" id="KW-0067">ATP-binding</keyword>
<dbReference type="GO" id="GO:0003677">
    <property type="term" value="F:DNA binding"/>
    <property type="evidence" value="ECO:0007669"/>
    <property type="project" value="UniProtKB-KW"/>
</dbReference>
<evidence type="ECO:0000259" key="16">
    <source>
        <dbReference type="PROSITE" id="PS51192"/>
    </source>
</evidence>
<evidence type="ECO:0000256" key="1">
    <source>
        <dbReference type="ARBA" id="ARBA00007504"/>
    </source>
</evidence>
<feature type="domain" description="Helicase ATP-binding" evidence="16">
    <location>
        <begin position="264"/>
        <end position="425"/>
    </location>
</feature>
<dbReference type="NCBIfam" id="NF008165">
    <property type="entry name" value="PRK10917.1-3"/>
    <property type="match status" value="1"/>
</dbReference>
<evidence type="ECO:0000256" key="2">
    <source>
        <dbReference type="ARBA" id="ARBA00017846"/>
    </source>
</evidence>
<evidence type="ECO:0000313" key="19">
    <source>
        <dbReference type="Proteomes" id="UP000198847"/>
    </source>
</evidence>
<evidence type="ECO:0000256" key="12">
    <source>
        <dbReference type="ARBA" id="ARBA00034617"/>
    </source>
</evidence>
<keyword evidence="6 15" id="KW-0347">Helicase</keyword>
<dbReference type="InterPro" id="IPR014001">
    <property type="entry name" value="Helicase_ATP-bd"/>
</dbReference>
<evidence type="ECO:0000259" key="17">
    <source>
        <dbReference type="PROSITE" id="PS51194"/>
    </source>
</evidence>
<evidence type="ECO:0000256" key="14">
    <source>
        <dbReference type="ARBA" id="ARBA00048988"/>
    </source>
</evidence>
<dbReference type="NCBIfam" id="NF008168">
    <property type="entry name" value="PRK10917.2-2"/>
    <property type="match status" value="1"/>
</dbReference>
<comment type="similarity">
    <text evidence="1 15">Belongs to the helicase family. RecG subfamily.</text>
</comment>
<feature type="domain" description="Helicase C-terminal" evidence="17">
    <location>
        <begin position="443"/>
        <end position="604"/>
    </location>
</feature>
<dbReference type="GO" id="GO:0006310">
    <property type="term" value="P:DNA recombination"/>
    <property type="evidence" value="ECO:0007669"/>
    <property type="project" value="UniProtKB-UniRule"/>
</dbReference>
<evidence type="ECO:0000256" key="8">
    <source>
        <dbReference type="ARBA" id="ARBA00023125"/>
    </source>
</evidence>
<keyword evidence="19" id="KW-1185">Reference proteome</keyword>
<evidence type="ECO:0000256" key="4">
    <source>
        <dbReference type="ARBA" id="ARBA00022763"/>
    </source>
</evidence>
<dbReference type="Gene3D" id="2.40.50.140">
    <property type="entry name" value="Nucleic acid-binding proteins"/>
    <property type="match status" value="1"/>
</dbReference>
<dbReference type="InterPro" id="IPR001650">
    <property type="entry name" value="Helicase_C-like"/>
</dbReference>
<keyword evidence="4 15" id="KW-0227">DNA damage</keyword>
<evidence type="ECO:0000256" key="5">
    <source>
        <dbReference type="ARBA" id="ARBA00022801"/>
    </source>
</evidence>
<reference evidence="18 19" key="1">
    <citation type="submission" date="2016-10" db="EMBL/GenBank/DDBJ databases">
        <authorList>
            <person name="de Groot N.N."/>
        </authorList>
    </citation>
    <scope>NUCLEOTIDE SEQUENCE [LARGE SCALE GENOMIC DNA]</scope>
    <source>
        <strain evidence="18 19">DSM 13305</strain>
    </source>
</reference>
<evidence type="ECO:0000256" key="11">
    <source>
        <dbReference type="ARBA" id="ARBA00023235"/>
    </source>
</evidence>
<dbReference type="SMART" id="SM00487">
    <property type="entry name" value="DEXDc"/>
    <property type="match status" value="1"/>
</dbReference>
<evidence type="ECO:0000256" key="13">
    <source>
        <dbReference type="ARBA" id="ARBA00034808"/>
    </source>
</evidence>
<dbReference type="GO" id="GO:0005524">
    <property type="term" value="F:ATP binding"/>
    <property type="evidence" value="ECO:0007669"/>
    <property type="project" value="UniProtKB-KW"/>
</dbReference>
<dbReference type="InterPro" id="IPR045562">
    <property type="entry name" value="RecG_dom3_C"/>
</dbReference>
<dbReference type="InterPro" id="IPR047112">
    <property type="entry name" value="RecG/Mfd"/>
</dbReference>
<keyword evidence="11" id="KW-0413">Isomerase</keyword>
<keyword evidence="8" id="KW-0238">DNA-binding</keyword>
<dbReference type="PROSITE" id="PS51192">
    <property type="entry name" value="HELICASE_ATP_BIND_1"/>
    <property type="match status" value="1"/>
</dbReference>
<dbReference type="SUPFAM" id="SSF52540">
    <property type="entry name" value="P-loop containing nucleoside triphosphate hydrolases"/>
    <property type="match status" value="2"/>
</dbReference>
<dbReference type="CDD" id="cd17992">
    <property type="entry name" value="DEXHc_RecG"/>
    <property type="match status" value="1"/>
</dbReference>
<keyword evidence="5 15" id="KW-0378">Hydrolase</keyword>
<dbReference type="AlphaFoldDB" id="A0A1H8NL69"/>
<dbReference type="Pfam" id="PF19833">
    <property type="entry name" value="RecG_dom3_C"/>
    <property type="match status" value="1"/>
</dbReference>
<dbReference type="InterPro" id="IPR012340">
    <property type="entry name" value="NA-bd_OB-fold"/>
</dbReference>
<accession>A0A1H8NL69</accession>
<dbReference type="SUPFAM" id="SSF50249">
    <property type="entry name" value="Nucleic acid-binding proteins"/>
    <property type="match status" value="1"/>
</dbReference>
<dbReference type="InterPro" id="IPR004609">
    <property type="entry name" value="ATP-dep_DNA_helicase_RecG"/>
</dbReference>
<dbReference type="NCBIfam" id="TIGR00643">
    <property type="entry name" value="recG"/>
    <property type="match status" value="1"/>
</dbReference>
<gene>
    <name evidence="18" type="ORF">SAMN04490178_101144</name>
</gene>
<evidence type="ECO:0000313" key="18">
    <source>
        <dbReference type="EMBL" id="SEO30327.1"/>
    </source>
</evidence>
<keyword evidence="10 15" id="KW-0234">DNA repair</keyword>
<evidence type="ECO:0000256" key="3">
    <source>
        <dbReference type="ARBA" id="ARBA00022741"/>
    </source>
</evidence>
<comment type="catalytic activity">
    <reaction evidence="12 15">
        <text>Couples ATP hydrolysis with the unwinding of duplex DNA by translocating in the 3'-5' direction.</text>
        <dbReference type="EC" id="5.6.2.4"/>
    </reaction>
</comment>
<dbReference type="InterPro" id="IPR033454">
    <property type="entry name" value="RecG_wedge"/>
</dbReference>
<evidence type="ECO:0000256" key="6">
    <source>
        <dbReference type="ARBA" id="ARBA00022806"/>
    </source>
</evidence>
<dbReference type="PROSITE" id="PS51194">
    <property type="entry name" value="HELICASE_CTER"/>
    <property type="match status" value="1"/>
</dbReference>
<dbReference type="PANTHER" id="PTHR47964:SF1">
    <property type="entry name" value="ATP-DEPENDENT DNA HELICASE HOMOLOG RECG, CHLOROPLASTIC"/>
    <property type="match status" value="1"/>
</dbReference>
<dbReference type="Pfam" id="PF00271">
    <property type="entry name" value="Helicase_C"/>
    <property type="match status" value="1"/>
</dbReference>
<dbReference type="CDD" id="cd04488">
    <property type="entry name" value="RecG_wedge_OBF"/>
    <property type="match status" value="1"/>
</dbReference>
<dbReference type="GO" id="GO:0016887">
    <property type="term" value="F:ATP hydrolysis activity"/>
    <property type="evidence" value="ECO:0007669"/>
    <property type="project" value="RHEA"/>
</dbReference>
<dbReference type="EMBL" id="FODY01000001">
    <property type="protein sequence ID" value="SEO30327.1"/>
    <property type="molecule type" value="Genomic_DNA"/>
</dbReference>
<dbReference type="EC" id="5.6.2.4" evidence="13 15"/>
<proteinExistence type="inferred from homology"/>
<dbReference type="Proteomes" id="UP000198847">
    <property type="component" value="Unassembled WGS sequence"/>
</dbReference>
<keyword evidence="3 15" id="KW-0547">Nucleotide-binding</keyword>
<dbReference type="Gene3D" id="3.40.50.300">
    <property type="entry name" value="P-loop containing nucleotide triphosphate hydrolases"/>
    <property type="match status" value="2"/>
</dbReference>
<keyword evidence="9 15" id="KW-0233">DNA recombination</keyword>
<organism evidence="18 19">
    <name type="scientific">Propionispora vibrioides</name>
    <dbReference type="NCBI Taxonomy" id="112903"/>
    <lineage>
        <taxon>Bacteria</taxon>
        <taxon>Bacillati</taxon>
        <taxon>Bacillota</taxon>
        <taxon>Negativicutes</taxon>
        <taxon>Selenomonadales</taxon>
        <taxon>Sporomusaceae</taxon>
        <taxon>Propionispora</taxon>
    </lineage>
</organism>
<protein>
    <recommendedName>
        <fullName evidence="2 15">ATP-dependent DNA helicase RecG</fullName>
        <ecNumber evidence="13 15">5.6.2.4</ecNumber>
    </recommendedName>
</protein>
<comment type="catalytic activity">
    <reaction evidence="14 15">
        <text>ATP + H2O = ADP + phosphate + H(+)</text>
        <dbReference type="Rhea" id="RHEA:13065"/>
        <dbReference type="ChEBI" id="CHEBI:15377"/>
        <dbReference type="ChEBI" id="CHEBI:15378"/>
        <dbReference type="ChEBI" id="CHEBI:30616"/>
        <dbReference type="ChEBI" id="CHEBI:43474"/>
        <dbReference type="ChEBI" id="CHEBI:456216"/>
        <dbReference type="EC" id="5.6.2.4"/>
    </reaction>
</comment>
<comment type="function">
    <text evidence="15">Plays a critical role in recombination and DNA repair. Helps process Holliday junction intermediates to mature products by catalyzing branch migration. Has replication fork regression activity, unwinds stalled or blocked replication forks to make a HJ that can be resolved. Has a DNA unwinding activity characteristic of a DNA helicase with 3'-5' polarity.</text>
</comment>
<dbReference type="InterPro" id="IPR027417">
    <property type="entry name" value="P-loop_NTPase"/>
</dbReference>
<evidence type="ECO:0000256" key="9">
    <source>
        <dbReference type="ARBA" id="ARBA00023172"/>
    </source>
</evidence>
<dbReference type="Pfam" id="PF17191">
    <property type="entry name" value="RecG_wedge"/>
    <property type="match status" value="1"/>
</dbReference>
<dbReference type="InterPro" id="IPR011545">
    <property type="entry name" value="DEAD/DEAH_box_helicase_dom"/>
</dbReference>
<evidence type="ECO:0000256" key="7">
    <source>
        <dbReference type="ARBA" id="ARBA00022840"/>
    </source>
</evidence>
<name>A0A1H8NL69_9FIRM</name>
<dbReference type="PANTHER" id="PTHR47964">
    <property type="entry name" value="ATP-DEPENDENT DNA HELICASE HOMOLOG RECG, CHLOROPLASTIC"/>
    <property type="match status" value="1"/>
</dbReference>
<dbReference type="STRING" id="112903.SAMN04490178_101144"/>
<dbReference type="Pfam" id="PF00270">
    <property type="entry name" value="DEAD"/>
    <property type="match status" value="1"/>
</dbReference>
<evidence type="ECO:0000256" key="10">
    <source>
        <dbReference type="ARBA" id="ARBA00023204"/>
    </source>
</evidence>